<dbReference type="CDD" id="cd00201">
    <property type="entry name" value="WW"/>
    <property type="match status" value="1"/>
</dbReference>
<dbReference type="EMBL" id="FN648201">
    <property type="protein sequence ID" value="CBN79052.1"/>
    <property type="molecule type" value="Genomic_DNA"/>
</dbReference>
<feature type="compositionally biased region" description="Polar residues" evidence="6">
    <location>
        <begin position="1729"/>
        <end position="1740"/>
    </location>
</feature>
<keyword evidence="5" id="KW-0966">Cell projection</keyword>
<feature type="compositionally biased region" description="Low complexity" evidence="6">
    <location>
        <begin position="2006"/>
        <end position="2015"/>
    </location>
</feature>
<dbReference type="OrthoDB" id="266138at2759"/>
<feature type="compositionally biased region" description="Basic and acidic residues" evidence="6">
    <location>
        <begin position="2134"/>
        <end position="2148"/>
    </location>
</feature>
<feature type="compositionally biased region" description="Basic and acidic residues" evidence="6">
    <location>
        <begin position="1296"/>
        <end position="1321"/>
    </location>
</feature>
<evidence type="ECO:0000313" key="9">
    <source>
        <dbReference type="Proteomes" id="UP000002630"/>
    </source>
</evidence>
<feature type="compositionally biased region" description="Polar residues" evidence="6">
    <location>
        <begin position="1956"/>
        <end position="1996"/>
    </location>
</feature>
<feature type="compositionally biased region" description="Low complexity" evidence="6">
    <location>
        <begin position="2577"/>
        <end position="2586"/>
    </location>
</feature>
<dbReference type="InterPro" id="IPR001611">
    <property type="entry name" value="Leu-rich_rpt"/>
</dbReference>
<dbReference type="InParanoid" id="D8LGJ5"/>
<dbReference type="SUPFAM" id="SSF52047">
    <property type="entry name" value="RNI-like"/>
    <property type="match status" value="1"/>
</dbReference>
<feature type="compositionally biased region" description="Polar residues" evidence="6">
    <location>
        <begin position="492"/>
        <end position="508"/>
    </location>
</feature>
<dbReference type="eggNOG" id="KOG0531">
    <property type="taxonomic scope" value="Eukaryota"/>
</dbReference>
<dbReference type="EMBL" id="FN649729">
    <property type="protein sequence ID" value="CBN79052.1"/>
    <property type="molecule type" value="Genomic_DNA"/>
</dbReference>
<reference evidence="8 9" key="1">
    <citation type="journal article" date="2010" name="Nature">
        <title>The Ectocarpus genome and the independent evolution of multicellularity in brown algae.</title>
        <authorList>
            <person name="Cock J.M."/>
            <person name="Sterck L."/>
            <person name="Rouze P."/>
            <person name="Scornet D."/>
            <person name="Allen A.E."/>
            <person name="Amoutzias G."/>
            <person name="Anthouard V."/>
            <person name="Artiguenave F."/>
            <person name="Aury J.M."/>
            <person name="Badger J.H."/>
            <person name="Beszteri B."/>
            <person name="Billiau K."/>
            <person name="Bonnet E."/>
            <person name="Bothwell J.H."/>
            <person name="Bowler C."/>
            <person name="Boyen C."/>
            <person name="Brownlee C."/>
            <person name="Carrano C.J."/>
            <person name="Charrier B."/>
            <person name="Cho G.Y."/>
            <person name="Coelho S.M."/>
            <person name="Collen J."/>
            <person name="Corre E."/>
            <person name="Da Silva C."/>
            <person name="Delage L."/>
            <person name="Delaroque N."/>
            <person name="Dittami S.M."/>
            <person name="Doulbeau S."/>
            <person name="Elias M."/>
            <person name="Farnham G."/>
            <person name="Gachon C.M."/>
            <person name="Gschloessl B."/>
            <person name="Heesch S."/>
            <person name="Jabbari K."/>
            <person name="Jubin C."/>
            <person name="Kawai H."/>
            <person name="Kimura K."/>
            <person name="Kloareg B."/>
            <person name="Kupper F.C."/>
            <person name="Lang D."/>
            <person name="Le Bail A."/>
            <person name="Leblanc C."/>
            <person name="Lerouge P."/>
            <person name="Lohr M."/>
            <person name="Lopez P.J."/>
            <person name="Martens C."/>
            <person name="Maumus F."/>
            <person name="Michel G."/>
            <person name="Miranda-Saavedra D."/>
            <person name="Morales J."/>
            <person name="Moreau H."/>
            <person name="Motomura T."/>
            <person name="Nagasato C."/>
            <person name="Napoli C.A."/>
            <person name="Nelson D.R."/>
            <person name="Nyvall-Collen P."/>
            <person name="Peters A.F."/>
            <person name="Pommier C."/>
            <person name="Potin P."/>
            <person name="Poulain J."/>
            <person name="Quesneville H."/>
            <person name="Read B."/>
            <person name="Rensing S.A."/>
            <person name="Ritter A."/>
            <person name="Rousvoal S."/>
            <person name="Samanta M."/>
            <person name="Samson G."/>
            <person name="Schroeder D.C."/>
            <person name="Segurens B."/>
            <person name="Strittmatter M."/>
            <person name="Tonon T."/>
            <person name="Tregear J.W."/>
            <person name="Valentin K."/>
            <person name="von Dassow P."/>
            <person name="Yamagishi T."/>
            <person name="Van de Peer Y."/>
            <person name="Wincker P."/>
        </authorList>
    </citation>
    <scope>NUCLEOTIDE SEQUENCE [LARGE SCALE GENOMIC DNA]</scope>
    <source>
        <strain evidence="9">Ec32 / CCAP1310/4</strain>
    </source>
</reference>
<feature type="region of interest" description="Disordered" evidence="6">
    <location>
        <begin position="464"/>
        <end position="684"/>
    </location>
</feature>
<dbReference type="Proteomes" id="UP000002630">
    <property type="component" value="Linkage Group LG04"/>
</dbReference>
<dbReference type="InterPro" id="IPR001202">
    <property type="entry name" value="WW_dom"/>
</dbReference>
<feature type="compositionally biased region" description="Low complexity" evidence="6">
    <location>
        <begin position="702"/>
        <end position="712"/>
    </location>
</feature>
<dbReference type="Gene3D" id="3.80.10.10">
    <property type="entry name" value="Ribonuclease Inhibitor"/>
    <property type="match status" value="3"/>
</dbReference>
<feature type="compositionally biased region" description="Gly residues" evidence="6">
    <location>
        <begin position="290"/>
        <end position="305"/>
    </location>
</feature>
<feature type="compositionally biased region" description="Acidic residues" evidence="6">
    <location>
        <begin position="362"/>
        <end position="373"/>
    </location>
</feature>
<feature type="compositionally biased region" description="Low complexity" evidence="6">
    <location>
        <begin position="2028"/>
        <end position="2039"/>
    </location>
</feature>
<feature type="compositionally biased region" description="Basic and acidic residues" evidence="6">
    <location>
        <begin position="374"/>
        <end position="394"/>
    </location>
</feature>
<dbReference type="PANTHER" id="PTHR45973:SF9">
    <property type="entry name" value="LEUCINE-RICH REPEAT-CONTAINING PROTEIN 46"/>
    <property type="match status" value="1"/>
</dbReference>
<feature type="compositionally biased region" description="Basic and acidic residues" evidence="6">
    <location>
        <begin position="2386"/>
        <end position="2397"/>
    </location>
</feature>
<evidence type="ECO:0000256" key="2">
    <source>
        <dbReference type="ARBA" id="ARBA00022614"/>
    </source>
</evidence>
<feature type="region of interest" description="Disordered" evidence="6">
    <location>
        <begin position="1933"/>
        <end position="2039"/>
    </location>
</feature>
<feature type="region of interest" description="Disordered" evidence="6">
    <location>
        <begin position="2052"/>
        <end position="2199"/>
    </location>
</feature>
<feature type="compositionally biased region" description="Basic and acidic residues" evidence="6">
    <location>
        <begin position="422"/>
        <end position="442"/>
    </location>
</feature>
<feature type="compositionally biased region" description="Basic and acidic residues" evidence="6">
    <location>
        <begin position="511"/>
        <end position="523"/>
    </location>
</feature>
<name>D8LGJ5_ECTSI</name>
<feature type="compositionally biased region" description="Acidic residues" evidence="6">
    <location>
        <begin position="473"/>
        <end position="489"/>
    </location>
</feature>
<evidence type="ECO:0000259" key="7">
    <source>
        <dbReference type="PROSITE" id="PS50222"/>
    </source>
</evidence>
<evidence type="ECO:0000256" key="5">
    <source>
        <dbReference type="ARBA" id="ARBA00023273"/>
    </source>
</evidence>
<feature type="compositionally biased region" description="Low complexity" evidence="6">
    <location>
        <begin position="962"/>
        <end position="977"/>
    </location>
</feature>
<feature type="region of interest" description="Disordered" evidence="6">
    <location>
        <begin position="698"/>
        <end position="744"/>
    </location>
</feature>
<dbReference type="InterPro" id="IPR002048">
    <property type="entry name" value="EF_hand_dom"/>
</dbReference>
<feature type="region of interest" description="Disordered" evidence="6">
    <location>
        <begin position="2312"/>
        <end position="2447"/>
    </location>
</feature>
<feature type="compositionally biased region" description="Polar residues" evidence="6">
    <location>
        <begin position="723"/>
        <end position="733"/>
    </location>
</feature>
<feature type="region of interest" description="Disordered" evidence="6">
    <location>
        <begin position="1405"/>
        <end position="1424"/>
    </location>
</feature>
<feature type="compositionally biased region" description="Acidic residues" evidence="6">
    <location>
        <begin position="2405"/>
        <end position="2414"/>
    </location>
</feature>
<dbReference type="PROSITE" id="PS51450">
    <property type="entry name" value="LRR"/>
    <property type="match status" value="2"/>
</dbReference>
<feature type="compositionally biased region" description="Low complexity" evidence="6">
    <location>
        <begin position="1271"/>
        <end position="1280"/>
    </location>
</feature>
<dbReference type="PANTHER" id="PTHR45973">
    <property type="entry name" value="PROTEIN PHOSPHATASE 1 REGULATORY SUBUNIT SDS22-RELATED"/>
    <property type="match status" value="1"/>
</dbReference>
<feature type="domain" description="EF-hand" evidence="7">
    <location>
        <begin position="171"/>
        <end position="206"/>
    </location>
</feature>
<feature type="region of interest" description="Disordered" evidence="6">
    <location>
        <begin position="1235"/>
        <end position="1321"/>
    </location>
</feature>
<feature type="compositionally biased region" description="Basic and acidic residues" evidence="6">
    <location>
        <begin position="626"/>
        <end position="637"/>
    </location>
</feature>
<keyword evidence="9" id="KW-1185">Reference proteome</keyword>
<feature type="compositionally biased region" description="Basic and acidic residues" evidence="6">
    <location>
        <begin position="2687"/>
        <end position="2709"/>
    </location>
</feature>
<dbReference type="PROSITE" id="PS50222">
    <property type="entry name" value="EF_HAND_2"/>
    <property type="match status" value="1"/>
</dbReference>
<feature type="region of interest" description="Disordered" evidence="6">
    <location>
        <begin position="289"/>
        <end position="451"/>
    </location>
</feature>
<feature type="compositionally biased region" description="Basic and acidic residues" evidence="6">
    <location>
        <begin position="1934"/>
        <end position="1944"/>
    </location>
</feature>
<feature type="region of interest" description="Disordered" evidence="6">
    <location>
        <begin position="901"/>
        <end position="977"/>
    </location>
</feature>
<dbReference type="InterPro" id="IPR050576">
    <property type="entry name" value="Cilia_flagella_integrity"/>
</dbReference>
<protein>
    <submittedName>
        <fullName evidence="8">Hypothetical leucine rich repeat protein</fullName>
    </submittedName>
</protein>
<feature type="compositionally biased region" description="Basic and acidic residues" evidence="6">
    <location>
        <begin position="2518"/>
        <end position="2538"/>
    </location>
</feature>
<sequence>MFITRLRRKTQIRRRKGERETLIEDAVRFQELVVSKIQERGVPVPSKLLRELQRGSEQRDGGKRLYKLDLRRTHLTDAHVEALAQALQELPVVRKLDLRGNEAVTIQALNALNSLLKGQVELFRLVQADASLADSSLSFLYSVKLDATVLSLDRRATEELEAQTAALEVADSVLDVRHAFFQADVRGSGTLTEHELSGAMRIVMGVTPKAAETSRVLRFFGAPGAQGNDPNVINLGGFEAAMVGRLRESHTLPVLPQRRDDLLFGSAGDKEGQESLECFSPWSTRSFGATTGGIRGDKVGGGGVGNKRSPLSASQKLSPGAGMGTHVLSLPPWRGGEGGSELSNTQNDDEGQSQRAQRGDADLENIFDDDNCDEVDKNDGAEDAAAPRRVRETSRTSTRNSGNGRERSNRGARSSTSSLATDAREEKEERHQEPARQRRQKEGVALVAHENSELMSSAARLAGSRFLNSDGGGDTEDDVLSDCSSDDDLSCTSARAQSTGKGTVNQNGGRLRTEHPNFSREETGGGGGGGDPKSNTEKTSNWRRHSSNPAAQGGPRFDDRSASGSSSGGGGRSVCFSEDRASGDRRVSDASRSSHSGDDSALEPAGSGASTHTNPGRRHSILKGNQGRDDGVRRNFGDETPPSTPQTASVPGRGDAVVTEPATASRSNAVRAHQTGGVRTNLISEEGNVTVIGMTEPHKEAATSSAASSRAEPPGEEPATRSRLAQASPLTTTNGGGSGMPAGRVLLKASDRDPHPRGVVIVDGGAGGVLENDRVGRPAGLSLEAIVEAPGSGGGGDGGDAPAVAAAGASTLALDYSGSGGGNSGPIRMPYCLSPTNVVRQARGGSGAAATAGSSCRERESLAARIQRLGDINAAATANAVNPAAQNCSVSESGFAALSGHSEGGGGAAGGSPQFFANAEHPRLPSSGGMPTPPSSSHGGMSPERSRSCGLLIQDGGGGGSYCSSPSPSSRFHLPSSETKTAPLYSAGGSTSLFEGQVLRADSEPVLRRAAEMGSETKGKAGGGEGRETDGMLSSPAGALQLDEEQLGLRINEGALVITRTGLSKMSTVLQLEAVYGYGRESLIGLHTLVLSYNQLQVLDISVLTTMPALRHLDVSHNLLCRMEPMDGRDLPPRLETLNMSHNRISRIGGIAQCFLLRALDLRHNRIKRVQGLEHLSLLLQLDLGHNFISKAASARALSFNRSLKLLWLEGNPLARHPRYRPTLTCLLPHVRSIDSRAMPPSSDSDQRRWEAGGGSADEEEGGDGCSSTVAAAGHAAAARGHQRGRSGNTSASREWQAEQDTRRSKEWQQVMEWRKGQARREEEAKGQALEGRHDVRQAINAAQQRRQAEELARPRPRKCPSEEAISKAKEVACRRPAVVFGISYRGERERGTHASDAAYAASAGMDTANTPPSPPRSKGHQQHGRLFDVAADGYELRGKGVGGGCGGGMDRREEYIQSPHGAARENGAVSVRDVLGRQEWTTTDPPLQDNDESLQQAYQNSGSDAPPPSYLLPSSRGRSSKRSSVGAVEGHDSPTPSVPVMMTVDSDGAATARTTVRAKKAPEDIEGASAESSGGAGHERNELVDSWLLDVKLETETAGTALQVLLRMCKERGGDTDGERRRLSSFRTALEGMGLFSPQHGPTPTEFVGDEAGVLAHKVAAAARQVAMTKAAVKNLLRLMESVEPGEDGKAELDQYAKFIRLQREIMIGVGGHPNADTSSPETKREPTTSAAVVQQGENANCHRSLPEQGEPEGRASGNPGGGVALPSSSSLYATATTAAREGPTSQDLNDVSGSEERVMTTGTEGIVVPPCGGAESVHETDANDVIVPLGLGPEASARCTGGAIDAASKDVPGTFQSITCEPLRPAEEVVTEEALVTMVVGITQGKDSSSLLPSNQDSVVVAGIVDQSSISAGVSEIASAVGFVHPKCTSANKEKNEGREASQDLGDYAGGNPLISTSPAVVSADETSTSTPRVTIDGTPSDSSLKPNGTSVLRTDNGDDADATAEVAEVAEVPGKRKEEGGEGLSATPVTSATSTANLSARERLLRHVRATASPRSGSDDDSSCCSSGGGSGTDNNDSESKTVRRLPTTEGLQRERDIILAQEDGGEEGCDGEVAAGGDGGEDIEIVGVAKQEEGVENSRTREEGGSVDGRPMTTRPATRWEGEGGTEGNDKNELGVSSNASRQPDVPSASPATQLANPLATAEAGSIVIFDKDGSVSSGTPAGISGDVYRVEVDVSAIDTPTAAGAGFSPTSEHQTSHIEAESDTGTVPSTDAVGSGVDCTAVSSAATPAVVCPSTIASDAIIDENGGELRGSTLDESGEVAQGTTKHDNDSEQILSHPVSDVSTPIRSDLHVAGNEKDDKAKGSVEVATAGNESTLGNSSEKAKPDSGRSDEAATTTCGEAEENAEEEVNTGGDANTKTSNERDVKLDGAENETAPADPTTELAWIEGYDPGHDCYYYHHVPTGESRWYKPDEPYESYVHSDEEDGDGGTSYSLRDEGGTPITATTAAALEDDNLRPERKERRKDDENVDNQHLRGKRGGIEEEEATEATTRRSSLSRKVKEPSSGKRRSSKSSTASAGSQGRRRDDDDGGARDHSRSGRASRQQRGKTALERLNDFTDDNTCGSDDPRSDGYGCERRRSSGSSRRQDGTGSRRHRDDDDDRYRSRRKHSSGDGGSRHRKSRGDSSLRTEGYRDDGKRDHDRRRPYSQRRSSDSRYILSSDGSRNSDDDEGALMGRTSSARDRGGSRSRRSSAR</sequence>
<evidence type="ECO:0000256" key="1">
    <source>
        <dbReference type="ARBA" id="ARBA00004138"/>
    </source>
</evidence>
<feature type="compositionally biased region" description="Basic and acidic residues" evidence="6">
    <location>
        <begin position="2162"/>
        <end position="2177"/>
    </location>
</feature>
<evidence type="ECO:0000256" key="4">
    <source>
        <dbReference type="ARBA" id="ARBA00023069"/>
    </source>
</evidence>
<feature type="compositionally biased region" description="Basic and acidic residues" evidence="6">
    <location>
        <begin position="1010"/>
        <end position="1030"/>
    </location>
</feature>
<dbReference type="GO" id="GO:0005509">
    <property type="term" value="F:calcium ion binding"/>
    <property type="evidence" value="ECO:0007669"/>
    <property type="project" value="InterPro"/>
</dbReference>
<feature type="compositionally biased region" description="Basic and acidic residues" evidence="6">
    <location>
        <begin position="2353"/>
        <end position="2368"/>
    </location>
</feature>
<dbReference type="SUPFAM" id="SSF52075">
    <property type="entry name" value="Outer arm dynein light chain 1"/>
    <property type="match status" value="1"/>
</dbReference>
<dbReference type="InterPro" id="IPR032675">
    <property type="entry name" value="LRR_dom_sf"/>
</dbReference>
<feature type="region of interest" description="Disordered" evidence="6">
    <location>
        <begin position="1498"/>
        <end position="1580"/>
    </location>
</feature>
<dbReference type="PROSITE" id="PS01159">
    <property type="entry name" value="WW_DOMAIN_1"/>
    <property type="match status" value="1"/>
</dbReference>
<gene>
    <name evidence="8" type="ORF">Esi_0168_0054</name>
</gene>
<evidence type="ECO:0000313" key="8">
    <source>
        <dbReference type="EMBL" id="CBN79052.1"/>
    </source>
</evidence>
<keyword evidence="4" id="KW-0969">Cilium</keyword>
<feature type="compositionally biased region" description="Basic and acidic residues" evidence="6">
    <location>
        <begin position="577"/>
        <end position="589"/>
    </location>
</feature>
<organism evidence="8 9">
    <name type="scientific">Ectocarpus siliculosus</name>
    <name type="common">Brown alga</name>
    <name type="synonym">Conferva siliculosa</name>
    <dbReference type="NCBI Taxonomy" id="2880"/>
    <lineage>
        <taxon>Eukaryota</taxon>
        <taxon>Sar</taxon>
        <taxon>Stramenopiles</taxon>
        <taxon>Ochrophyta</taxon>
        <taxon>PX clade</taxon>
        <taxon>Phaeophyceae</taxon>
        <taxon>Ectocarpales</taxon>
        <taxon>Ectocarpaceae</taxon>
        <taxon>Ectocarpus</taxon>
    </lineage>
</organism>
<comment type="subcellular location">
    <subcellularLocation>
        <location evidence="1">Cell projection</location>
        <location evidence="1">Cilium</location>
    </subcellularLocation>
</comment>
<feature type="region of interest" description="Disordered" evidence="6">
    <location>
        <begin position="2469"/>
        <end position="2759"/>
    </location>
</feature>
<dbReference type="SMART" id="SM00365">
    <property type="entry name" value="LRR_SD22"/>
    <property type="match status" value="3"/>
</dbReference>
<keyword evidence="2" id="KW-0433">Leucine-rich repeat</keyword>
<dbReference type="Pfam" id="PF13855">
    <property type="entry name" value="LRR_8"/>
    <property type="match status" value="1"/>
</dbReference>
<feature type="compositionally biased region" description="Basic and acidic residues" evidence="6">
    <location>
        <begin position="2425"/>
        <end position="2434"/>
    </location>
</feature>
<feature type="compositionally biased region" description="Basic and acidic residues" evidence="6">
    <location>
        <begin position="2631"/>
        <end position="2644"/>
    </location>
</feature>
<keyword evidence="3" id="KW-0677">Repeat</keyword>
<evidence type="ECO:0000256" key="3">
    <source>
        <dbReference type="ARBA" id="ARBA00022737"/>
    </source>
</evidence>
<dbReference type="SMART" id="SM00456">
    <property type="entry name" value="WW"/>
    <property type="match status" value="1"/>
</dbReference>
<feature type="compositionally biased region" description="Basic and acidic residues" evidence="6">
    <location>
        <begin position="2588"/>
        <end position="2602"/>
    </location>
</feature>
<evidence type="ECO:0000256" key="6">
    <source>
        <dbReference type="SAM" id="MobiDB-lite"/>
    </source>
</evidence>
<feature type="compositionally biased region" description="Polar residues" evidence="6">
    <location>
        <begin position="2376"/>
        <end position="2385"/>
    </location>
</feature>
<feature type="compositionally biased region" description="Low complexity" evidence="6">
    <location>
        <begin position="925"/>
        <end position="943"/>
    </location>
</feature>
<accession>D8LGJ5</accession>
<feature type="region of interest" description="Disordered" evidence="6">
    <location>
        <begin position="2248"/>
        <end position="2276"/>
    </location>
</feature>
<feature type="region of interest" description="Disordered" evidence="6">
    <location>
        <begin position="1712"/>
        <end position="1770"/>
    </location>
</feature>
<feature type="region of interest" description="Disordered" evidence="6">
    <location>
        <begin position="1010"/>
        <end position="1035"/>
    </location>
</feature>
<proteinExistence type="predicted"/>